<dbReference type="PROSITE" id="PS51419">
    <property type="entry name" value="RAB"/>
    <property type="match status" value="1"/>
</dbReference>
<dbReference type="SMART" id="SM00176">
    <property type="entry name" value="RAN"/>
    <property type="match status" value="1"/>
</dbReference>
<dbReference type="EMBL" id="JALLAZ020001703">
    <property type="protein sequence ID" value="KAL3767429.1"/>
    <property type="molecule type" value="Genomic_DNA"/>
</dbReference>
<protein>
    <recommendedName>
        <fullName evidence="5">Rab-like protein 2A</fullName>
    </recommendedName>
</protein>
<sequence>MAAIDIGGQSDKGKNGKRNDEIIGDSDNKIIIIGDSGVGKSKLVERYVNGDYDPRRLSTHALSIHRKAVNNGIDNNATAIVDFWDTAGREKFNSMHSAYYYQANACILVFDVTRKESYVNLEHWYLDMRKYRPNIPCIVVANKVDVDYMVTKKNFEFPREHNLPFFFASSADGLNVVKVFNEAVCAGLDQRKYGEKDFLTECLELFNPLQRELQHRDDEKR</sequence>
<keyword evidence="1" id="KW-0547">Nucleotide-binding</keyword>
<gene>
    <name evidence="3" type="ORF">ACHAW5_004822</name>
</gene>
<feature type="compositionally biased region" description="Basic and acidic residues" evidence="2">
    <location>
        <begin position="11"/>
        <end position="20"/>
    </location>
</feature>
<evidence type="ECO:0000256" key="1">
    <source>
        <dbReference type="ARBA" id="ARBA00022741"/>
    </source>
</evidence>
<comment type="caution">
    <text evidence="3">The sequence shown here is derived from an EMBL/GenBank/DDBJ whole genome shotgun (WGS) entry which is preliminary data.</text>
</comment>
<organism evidence="3 4">
    <name type="scientific">Stephanodiscus triporus</name>
    <dbReference type="NCBI Taxonomy" id="2934178"/>
    <lineage>
        <taxon>Eukaryota</taxon>
        <taxon>Sar</taxon>
        <taxon>Stramenopiles</taxon>
        <taxon>Ochrophyta</taxon>
        <taxon>Bacillariophyta</taxon>
        <taxon>Coscinodiscophyceae</taxon>
        <taxon>Thalassiosirophycidae</taxon>
        <taxon>Stephanodiscales</taxon>
        <taxon>Stephanodiscaceae</taxon>
        <taxon>Stephanodiscus</taxon>
    </lineage>
</organism>
<evidence type="ECO:0000313" key="3">
    <source>
        <dbReference type="EMBL" id="KAL3767429.1"/>
    </source>
</evidence>
<dbReference type="SMART" id="SM00175">
    <property type="entry name" value="RAB"/>
    <property type="match status" value="1"/>
</dbReference>
<dbReference type="InterPro" id="IPR027417">
    <property type="entry name" value="P-loop_NTPase"/>
</dbReference>
<dbReference type="PANTHER" id="PTHR47978">
    <property type="match status" value="1"/>
</dbReference>
<evidence type="ECO:0000313" key="4">
    <source>
        <dbReference type="Proteomes" id="UP001530315"/>
    </source>
</evidence>
<dbReference type="SMART" id="SM00173">
    <property type="entry name" value="RAS"/>
    <property type="match status" value="1"/>
</dbReference>
<keyword evidence="4" id="KW-1185">Reference proteome</keyword>
<accession>A0ABD3MVZ5</accession>
<dbReference type="Gene3D" id="3.40.50.300">
    <property type="entry name" value="P-loop containing nucleotide triphosphate hydrolases"/>
    <property type="match status" value="1"/>
</dbReference>
<dbReference type="Proteomes" id="UP001530315">
    <property type="component" value="Unassembled WGS sequence"/>
</dbReference>
<dbReference type="GO" id="GO:0000166">
    <property type="term" value="F:nucleotide binding"/>
    <property type="evidence" value="ECO:0007669"/>
    <property type="project" value="UniProtKB-KW"/>
</dbReference>
<dbReference type="Pfam" id="PF00071">
    <property type="entry name" value="Ras"/>
    <property type="match status" value="1"/>
</dbReference>
<proteinExistence type="predicted"/>
<dbReference type="FunFam" id="3.40.50.300:FF:001447">
    <property type="entry name" value="Ras-related protein Rab-1B"/>
    <property type="match status" value="1"/>
</dbReference>
<dbReference type="AlphaFoldDB" id="A0ABD3MVZ5"/>
<reference evidence="3 4" key="1">
    <citation type="submission" date="2024-10" db="EMBL/GenBank/DDBJ databases">
        <title>Updated reference genomes for cyclostephanoid diatoms.</title>
        <authorList>
            <person name="Roberts W.R."/>
            <person name="Alverson A.J."/>
        </authorList>
    </citation>
    <scope>NUCLEOTIDE SEQUENCE [LARGE SCALE GENOMIC DNA]</scope>
    <source>
        <strain evidence="3 4">AJA276-08</strain>
    </source>
</reference>
<evidence type="ECO:0000256" key="2">
    <source>
        <dbReference type="SAM" id="MobiDB-lite"/>
    </source>
</evidence>
<name>A0ABD3MVZ5_9STRA</name>
<dbReference type="InterPro" id="IPR001806">
    <property type="entry name" value="Small_GTPase"/>
</dbReference>
<dbReference type="NCBIfam" id="TIGR00231">
    <property type="entry name" value="small_GTP"/>
    <property type="match status" value="1"/>
</dbReference>
<dbReference type="InterPro" id="IPR005225">
    <property type="entry name" value="Small_GTP-bd"/>
</dbReference>
<dbReference type="SMART" id="SM00174">
    <property type="entry name" value="RHO"/>
    <property type="match status" value="1"/>
</dbReference>
<evidence type="ECO:0008006" key="5">
    <source>
        <dbReference type="Google" id="ProtNLM"/>
    </source>
</evidence>
<dbReference type="SUPFAM" id="SSF52540">
    <property type="entry name" value="P-loop containing nucleoside triphosphate hydrolases"/>
    <property type="match status" value="1"/>
</dbReference>
<feature type="region of interest" description="Disordered" evidence="2">
    <location>
        <begin position="1"/>
        <end position="20"/>
    </location>
</feature>
<dbReference type="PRINTS" id="PR00449">
    <property type="entry name" value="RASTRNSFRMNG"/>
</dbReference>